<evidence type="ECO:0000313" key="2">
    <source>
        <dbReference type="Proteomes" id="UP000191055"/>
    </source>
</evidence>
<dbReference type="AlphaFoldDB" id="A0A1T5HUQ7"/>
<accession>A0A1T5HUQ7</accession>
<organism evidence="1 2">
    <name type="scientific">Alkalitalea saponilacus</name>
    <dbReference type="NCBI Taxonomy" id="889453"/>
    <lineage>
        <taxon>Bacteria</taxon>
        <taxon>Pseudomonadati</taxon>
        <taxon>Bacteroidota</taxon>
        <taxon>Bacteroidia</taxon>
        <taxon>Marinilabiliales</taxon>
        <taxon>Marinilabiliaceae</taxon>
        <taxon>Alkalitalea</taxon>
    </lineage>
</organism>
<protein>
    <submittedName>
        <fullName evidence="1">Uncharacterized protein</fullName>
    </submittedName>
</protein>
<sequence length="43" mass="5250">MNFRLTSLYLENFVKIEILAKETKIEYEFYVAKFINFLKPEIC</sequence>
<dbReference type="Proteomes" id="UP000191055">
    <property type="component" value="Unassembled WGS sequence"/>
</dbReference>
<reference evidence="1 2" key="1">
    <citation type="submission" date="2017-02" db="EMBL/GenBank/DDBJ databases">
        <authorList>
            <person name="Peterson S.W."/>
        </authorList>
    </citation>
    <scope>NUCLEOTIDE SEQUENCE [LARGE SCALE GENOMIC DNA]</scope>
    <source>
        <strain evidence="1 2">DSM 24412</strain>
    </source>
</reference>
<gene>
    <name evidence="1" type="ORF">SAMN03080601_03600</name>
</gene>
<evidence type="ECO:0000313" key="1">
    <source>
        <dbReference type="EMBL" id="SKC24301.1"/>
    </source>
</evidence>
<name>A0A1T5HUQ7_9BACT</name>
<dbReference type="EMBL" id="FUYV01000078">
    <property type="protein sequence ID" value="SKC24301.1"/>
    <property type="molecule type" value="Genomic_DNA"/>
</dbReference>
<keyword evidence="2" id="KW-1185">Reference proteome</keyword>
<proteinExistence type="predicted"/>